<proteinExistence type="predicted"/>
<organism evidence="2 3">
    <name type="scientific">Brachionus plicatilis</name>
    <name type="common">Marine rotifer</name>
    <name type="synonym">Brachionus muelleri</name>
    <dbReference type="NCBI Taxonomy" id="10195"/>
    <lineage>
        <taxon>Eukaryota</taxon>
        <taxon>Metazoa</taxon>
        <taxon>Spiralia</taxon>
        <taxon>Gnathifera</taxon>
        <taxon>Rotifera</taxon>
        <taxon>Eurotatoria</taxon>
        <taxon>Monogononta</taxon>
        <taxon>Pseudotrocha</taxon>
        <taxon>Ploima</taxon>
        <taxon>Brachionidae</taxon>
        <taxon>Brachionus</taxon>
    </lineage>
</organism>
<dbReference type="EMBL" id="REGN01001340">
    <property type="protein sequence ID" value="RNA35330.1"/>
    <property type="molecule type" value="Genomic_DNA"/>
</dbReference>
<name>A0A3M7SIB4_BRAPC</name>
<keyword evidence="3" id="KW-1185">Reference proteome</keyword>
<feature type="transmembrane region" description="Helical" evidence="1">
    <location>
        <begin position="52"/>
        <end position="72"/>
    </location>
</feature>
<keyword evidence="1" id="KW-1133">Transmembrane helix</keyword>
<comment type="caution">
    <text evidence="2">The sequence shown here is derived from an EMBL/GenBank/DDBJ whole genome shotgun (WGS) entry which is preliminary data.</text>
</comment>
<dbReference type="Proteomes" id="UP000276133">
    <property type="component" value="Unassembled WGS sequence"/>
</dbReference>
<sequence>MPNLVHFLYTVLYITQSCLTVLIKSLIHVWTFKSISDLISKNLYTLGLSNAIDLPYIIYQLIIFVFELWYGVKNQDKKN</sequence>
<keyword evidence="1" id="KW-0472">Membrane</keyword>
<reference evidence="2 3" key="1">
    <citation type="journal article" date="2018" name="Sci. Rep.">
        <title>Genomic signatures of local adaptation to the degree of environmental predictability in rotifers.</title>
        <authorList>
            <person name="Franch-Gras L."/>
            <person name="Hahn C."/>
            <person name="Garcia-Roger E.M."/>
            <person name="Carmona M.J."/>
            <person name="Serra M."/>
            <person name="Gomez A."/>
        </authorList>
    </citation>
    <scope>NUCLEOTIDE SEQUENCE [LARGE SCALE GENOMIC DNA]</scope>
    <source>
        <strain evidence="2">HYR1</strain>
    </source>
</reference>
<feature type="transmembrane region" description="Helical" evidence="1">
    <location>
        <begin position="7"/>
        <end position="32"/>
    </location>
</feature>
<keyword evidence="1" id="KW-0812">Transmembrane</keyword>
<evidence type="ECO:0000313" key="3">
    <source>
        <dbReference type="Proteomes" id="UP000276133"/>
    </source>
</evidence>
<gene>
    <name evidence="2" type="ORF">BpHYR1_044028</name>
</gene>
<accession>A0A3M7SIB4</accession>
<dbReference type="AlphaFoldDB" id="A0A3M7SIB4"/>
<evidence type="ECO:0000256" key="1">
    <source>
        <dbReference type="SAM" id="Phobius"/>
    </source>
</evidence>
<protein>
    <submittedName>
        <fullName evidence="2">Uncharacterized protein</fullName>
    </submittedName>
</protein>
<evidence type="ECO:0000313" key="2">
    <source>
        <dbReference type="EMBL" id="RNA35330.1"/>
    </source>
</evidence>